<keyword evidence="8" id="KW-0067">ATP-binding</keyword>
<dbReference type="PANTHER" id="PTHR32309">
    <property type="entry name" value="TYROSINE-PROTEIN KINASE"/>
    <property type="match status" value="1"/>
</dbReference>
<organism evidence="15 16">
    <name type="scientific">Paramicrobacterium humi</name>
    <dbReference type="NCBI Taxonomy" id="640635"/>
    <lineage>
        <taxon>Bacteria</taxon>
        <taxon>Bacillati</taxon>
        <taxon>Actinomycetota</taxon>
        <taxon>Actinomycetes</taxon>
        <taxon>Micrococcales</taxon>
        <taxon>Microbacteriaceae</taxon>
        <taxon>Paramicrobacterium</taxon>
    </lineage>
</organism>
<evidence type="ECO:0000256" key="13">
    <source>
        <dbReference type="SAM" id="Phobius"/>
    </source>
</evidence>
<feature type="domain" description="Phosphotyrosine protein phosphatase I" evidence="14">
    <location>
        <begin position="561"/>
        <end position="734"/>
    </location>
</feature>
<sequence>MTFYDVLAALWRRKWTIIAVTLLAGICAVVYLQRQSPNFESSTLVRLNPTMTNALNSGVLQGISVDVDPAVITTPDVIDDAATALHMSSASLAASITPSILETTSPLTVSISITGTAADPRTAQRLVSVTTSAYTSYLEGIITNAVAELQSQLSDATEQAKEYQNQLSRNPGNQIAQTNLTTVLSRINTLNMSVADLQTAGPPASVTRPASFGSSTNPSAFNIAGVGILCGLIAGAGIALVRDRFDDRLRTIEEMERTTDITVLGFLPRDRAVARKRVLLPAAGGTSVGIREGIRSLRTTVQVLLPQGKGVVAITSVEPADGKTFVSANLAVSFARAGRKVILVAGDLRRPQLDVYFSDAMGGPGLGGLLTGSADQQLRQSEILDALQTTTHPGLRLLPPGAIAREPADALAGANLPRLIRTLADSADLVIVDTPPALTLADASVLASSADGTIVIATVDRTRRAHLADVVDTLKVNGATMFGVIANRSRKRAPKSYVSYYSSEHEVATDKPDTRVAHANSARAGKGAADNEADPSAPVMSVSTRPDRDSNVPPPGATLPDRVLFVCSANECRSPFAEEIAKREAAGLPVQFSSAGIRAASRSVSTTAREHARDLGIDLSGHRSKPVSPASLGEYDLILALSRENARSLLAESPDVAPRLFTLKQFARWISVHDRPADKALGAWLDEQDDTPRVAEFLGSNPEDDVNDPMGMPLKYWRLMSDELADSIDDVIRGLYHHEVAQPQT</sequence>
<keyword evidence="16" id="KW-1185">Reference proteome</keyword>
<evidence type="ECO:0000256" key="1">
    <source>
        <dbReference type="ARBA" id="ARBA00004651"/>
    </source>
</evidence>
<dbReference type="Proteomes" id="UP000199183">
    <property type="component" value="Unassembled WGS sequence"/>
</dbReference>
<dbReference type="InterPro" id="IPR036196">
    <property type="entry name" value="Ptyr_pPase_sf"/>
</dbReference>
<evidence type="ECO:0000313" key="16">
    <source>
        <dbReference type="Proteomes" id="UP000199183"/>
    </source>
</evidence>
<evidence type="ECO:0000256" key="8">
    <source>
        <dbReference type="ARBA" id="ARBA00022840"/>
    </source>
</evidence>
<keyword evidence="5 13" id="KW-0812">Transmembrane</keyword>
<dbReference type="EMBL" id="FNRY01000001">
    <property type="protein sequence ID" value="SEB83374.1"/>
    <property type="molecule type" value="Genomic_DNA"/>
</dbReference>
<keyword evidence="7" id="KW-0378">Hydrolase</keyword>
<feature type="active site" description="Nucleophile" evidence="11">
    <location>
        <position position="567"/>
    </location>
</feature>
<evidence type="ECO:0000256" key="2">
    <source>
        <dbReference type="ARBA" id="ARBA00006683"/>
    </source>
</evidence>
<dbReference type="NCBIfam" id="TIGR01007">
    <property type="entry name" value="eps_fam"/>
    <property type="match status" value="1"/>
</dbReference>
<dbReference type="SUPFAM" id="SSF52540">
    <property type="entry name" value="P-loop containing nucleoside triphosphate hydrolases"/>
    <property type="match status" value="1"/>
</dbReference>
<evidence type="ECO:0000256" key="6">
    <source>
        <dbReference type="ARBA" id="ARBA00022741"/>
    </source>
</evidence>
<evidence type="ECO:0000313" key="15">
    <source>
        <dbReference type="EMBL" id="SEB83374.1"/>
    </source>
</evidence>
<evidence type="ECO:0000256" key="5">
    <source>
        <dbReference type="ARBA" id="ARBA00022692"/>
    </source>
</evidence>
<dbReference type="Gene3D" id="3.40.50.2300">
    <property type="match status" value="1"/>
</dbReference>
<reference evidence="15 16" key="1">
    <citation type="submission" date="2016-10" db="EMBL/GenBank/DDBJ databases">
        <authorList>
            <person name="de Groot N.N."/>
        </authorList>
    </citation>
    <scope>NUCLEOTIDE SEQUENCE [LARGE SCALE GENOMIC DNA]</scope>
    <source>
        <strain evidence="15 16">DSM 21799</strain>
    </source>
</reference>
<dbReference type="PRINTS" id="PR00719">
    <property type="entry name" value="LMWPTPASE"/>
</dbReference>
<dbReference type="STRING" id="640635.SAMN04489806_1899"/>
<dbReference type="InterPro" id="IPR017867">
    <property type="entry name" value="Tyr_phospatase_low_mol_wt"/>
</dbReference>
<feature type="active site" evidence="11">
    <location>
        <position position="573"/>
    </location>
</feature>
<dbReference type="InterPro" id="IPR023485">
    <property type="entry name" value="Ptyr_pPase"/>
</dbReference>
<dbReference type="AlphaFoldDB" id="A0A1H4MKU7"/>
<dbReference type="GO" id="GO:0005886">
    <property type="term" value="C:plasma membrane"/>
    <property type="evidence" value="ECO:0007669"/>
    <property type="project" value="UniProtKB-SubCell"/>
</dbReference>
<evidence type="ECO:0000256" key="4">
    <source>
        <dbReference type="ARBA" id="ARBA00022475"/>
    </source>
</evidence>
<comment type="subcellular location">
    <subcellularLocation>
        <location evidence="1">Cell membrane</location>
        <topology evidence="1">Multi-pass membrane protein</topology>
    </subcellularLocation>
</comment>
<evidence type="ECO:0000259" key="14">
    <source>
        <dbReference type="SMART" id="SM00226"/>
    </source>
</evidence>
<dbReference type="GO" id="GO:0004725">
    <property type="term" value="F:protein tyrosine phosphatase activity"/>
    <property type="evidence" value="ECO:0007669"/>
    <property type="project" value="InterPro"/>
</dbReference>
<keyword evidence="6" id="KW-0547">Nucleotide-binding</keyword>
<keyword evidence="4" id="KW-1003">Cell membrane</keyword>
<keyword evidence="10 13" id="KW-0472">Membrane</keyword>
<proteinExistence type="inferred from homology"/>
<evidence type="ECO:0000256" key="3">
    <source>
        <dbReference type="ARBA" id="ARBA00011063"/>
    </source>
</evidence>
<dbReference type="InterPro" id="IPR003856">
    <property type="entry name" value="LPS_length_determ_N"/>
</dbReference>
<dbReference type="GO" id="GO:0005524">
    <property type="term" value="F:ATP binding"/>
    <property type="evidence" value="ECO:0007669"/>
    <property type="project" value="UniProtKB-KW"/>
</dbReference>
<feature type="transmembrane region" description="Helical" evidence="13">
    <location>
        <begin position="220"/>
        <end position="241"/>
    </location>
</feature>
<keyword evidence="9 13" id="KW-1133">Transmembrane helix</keyword>
<comment type="similarity">
    <text evidence="3">Belongs to the low molecular weight phosphotyrosine protein phosphatase family.</text>
</comment>
<dbReference type="Pfam" id="PF01451">
    <property type="entry name" value="LMWPc"/>
    <property type="match status" value="1"/>
</dbReference>
<dbReference type="CDD" id="cd05387">
    <property type="entry name" value="BY-kinase"/>
    <property type="match status" value="1"/>
</dbReference>
<dbReference type="Gene3D" id="3.40.50.300">
    <property type="entry name" value="P-loop containing nucleotide triphosphate hydrolases"/>
    <property type="match status" value="1"/>
</dbReference>
<evidence type="ECO:0000256" key="7">
    <source>
        <dbReference type="ARBA" id="ARBA00022801"/>
    </source>
</evidence>
<accession>A0A1H4MKU7</accession>
<evidence type="ECO:0000256" key="10">
    <source>
        <dbReference type="ARBA" id="ARBA00023136"/>
    </source>
</evidence>
<feature type="region of interest" description="Disordered" evidence="12">
    <location>
        <begin position="519"/>
        <end position="557"/>
    </location>
</feature>
<gene>
    <name evidence="15" type="ORF">SAMN04489806_1899</name>
</gene>
<dbReference type="InterPro" id="IPR005702">
    <property type="entry name" value="Wzc-like_C"/>
</dbReference>
<dbReference type="PANTHER" id="PTHR32309:SF13">
    <property type="entry name" value="FERRIC ENTEROBACTIN TRANSPORT PROTEIN FEPE"/>
    <property type="match status" value="1"/>
</dbReference>
<feature type="transmembrane region" description="Helical" evidence="13">
    <location>
        <begin position="15"/>
        <end position="32"/>
    </location>
</feature>
<name>A0A1H4MKU7_9MICO</name>
<evidence type="ECO:0000256" key="11">
    <source>
        <dbReference type="PIRSR" id="PIRSR617867-1"/>
    </source>
</evidence>
<dbReference type="SUPFAM" id="SSF52788">
    <property type="entry name" value="Phosphotyrosine protein phosphatases I"/>
    <property type="match status" value="1"/>
</dbReference>
<comment type="similarity">
    <text evidence="2">Belongs to the CpsC/CapA family.</text>
</comment>
<evidence type="ECO:0000256" key="9">
    <source>
        <dbReference type="ARBA" id="ARBA00022989"/>
    </source>
</evidence>
<evidence type="ECO:0000256" key="12">
    <source>
        <dbReference type="SAM" id="MobiDB-lite"/>
    </source>
</evidence>
<dbReference type="InterPro" id="IPR050445">
    <property type="entry name" value="Bact_polysacc_biosynth/exp"/>
</dbReference>
<protein>
    <submittedName>
        <fullName evidence="15">Capsular exopolysaccharide family</fullName>
    </submittedName>
</protein>
<dbReference type="InterPro" id="IPR027417">
    <property type="entry name" value="P-loop_NTPase"/>
</dbReference>
<dbReference type="SMART" id="SM00226">
    <property type="entry name" value="LMWPc"/>
    <property type="match status" value="1"/>
</dbReference>
<dbReference type="Pfam" id="PF02706">
    <property type="entry name" value="Wzz"/>
    <property type="match status" value="1"/>
</dbReference>